<dbReference type="Pfam" id="PF22936">
    <property type="entry name" value="Pol_BBD"/>
    <property type="match status" value="1"/>
</dbReference>
<protein>
    <recommendedName>
        <fullName evidence="1">Retrovirus-related Pol polyprotein from transposon TNT 1-94-like beta-barrel domain-containing protein</fullName>
    </recommendedName>
</protein>
<keyword evidence="3" id="KW-1185">Reference proteome</keyword>
<evidence type="ECO:0000313" key="3">
    <source>
        <dbReference type="Proteomes" id="UP000499080"/>
    </source>
</evidence>
<reference evidence="2 3" key="1">
    <citation type="journal article" date="2019" name="Sci. Rep.">
        <title>Orb-weaving spider Araneus ventricosus genome elucidates the spidroin gene catalogue.</title>
        <authorList>
            <person name="Kono N."/>
            <person name="Nakamura H."/>
            <person name="Ohtoshi R."/>
            <person name="Moran D.A.P."/>
            <person name="Shinohara A."/>
            <person name="Yoshida Y."/>
            <person name="Fujiwara M."/>
            <person name="Mori M."/>
            <person name="Tomita M."/>
            <person name="Arakawa K."/>
        </authorList>
    </citation>
    <scope>NUCLEOTIDE SEQUENCE [LARGE SCALE GENOMIC DNA]</scope>
</reference>
<evidence type="ECO:0000313" key="2">
    <source>
        <dbReference type="EMBL" id="GBO12514.1"/>
    </source>
</evidence>
<name>A0A4Y2UK13_ARAVE</name>
<dbReference type="InterPro" id="IPR054722">
    <property type="entry name" value="PolX-like_BBD"/>
</dbReference>
<accession>A0A4Y2UK13</accession>
<dbReference type="OrthoDB" id="2014938at2759"/>
<dbReference type="Proteomes" id="UP000499080">
    <property type="component" value="Unassembled WGS sequence"/>
</dbReference>
<organism evidence="2 3">
    <name type="scientific">Araneus ventricosus</name>
    <name type="common">Orbweaver spider</name>
    <name type="synonym">Epeira ventricosa</name>
    <dbReference type="NCBI Taxonomy" id="182803"/>
    <lineage>
        <taxon>Eukaryota</taxon>
        <taxon>Metazoa</taxon>
        <taxon>Ecdysozoa</taxon>
        <taxon>Arthropoda</taxon>
        <taxon>Chelicerata</taxon>
        <taxon>Arachnida</taxon>
        <taxon>Araneae</taxon>
        <taxon>Araneomorphae</taxon>
        <taxon>Entelegynae</taxon>
        <taxon>Araneoidea</taxon>
        <taxon>Araneidae</taxon>
        <taxon>Araneus</taxon>
    </lineage>
</organism>
<proteinExistence type="predicted"/>
<dbReference type="AlphaFoldDB" id="A0A4Y2UK13"/>
<feature type="domain" description="Retrovirus-related Pol polyprotein from transposon TNT 1-94-like beta-barrel" evidence="1">
    <location>
        <begin position="40"/>
        <end position="121"/>
    </location>
</feature>
<dbReference type="EMBL" id="BGPR01037027">
    <property type="protein sequence ID" value="GBO12514.1"/>
    <property type="molecule type" value="Genomic_DNA"/>
</dbReference>
<sequence>MDKNCDQHRSEHANISKDSDKKEFAFTFHEEDTDDALTEWHFDSACTCHMTPNKTWLVNKKVENKIISVAVEDRNIESMCRGELKTITMDEASMNVKLKNVFCAPKLRCNLLSVPSILKSGNEVLLNEKGAFIYSEDGELICTGKLKENTFTINLTPRKTESED</sequence>
<evidence type="ECO:0000259" key="1">
    <source>
        <dbReference type="Pfam" id="PF22936"/>
    </source>
</evidence>
<comment type="caution">
    <text evidence="2">The sequence shown here is derived from an EMBL/GenBank/DDBJ whole genome shotgun (WGS) entry which is preliminary data.</text>
</comment>
<gene>
    <name evidence="2" type="ORF">AVEN_18949_1</name>
</gene>